<feature type="region of interest" description="Disordered" evidence="2">
    <location>
        <begin position="1124"/>
        <end position="1147"/>
    </location>
</feature>
<feature type="transmembrane region" description="Helical" evidence="3">
    <location>
        <begin position="652"/>
        <end position="676"/>
    </location>
</feature>
<dbReference type="EMBL" id="CCKQ01011645">
    <property type="protein sequence ID" value="CDW83214.1"/>
    <property type="molecule type" value="Genomic_DNA"/>
</dbReference>
<feature type="transmembrane region" description="Helical" evidence="3">
    <location>
        <begin position="796"/>
        <end position="815"/>
    </location>
</feature>
<evidence type="ECO:0000256" key="2">
    <source>
        <dbReference type="SAM" id="MobiDB-lite"/>
    </source>
</evidence>
<feature type="transmembrane region" description="Helical" evidence="3">
    <location>
        <begin position="411"/>
        <end position="433"/>
    </location>
</feature>
<keyword evidence="1" id="KW-0175">Coiled coil</keyword>
<evidence type="ECO:0000256" key="1">
    <source>
        <dbReference type="SAM" id="Coils"/>
    </source>
</evidence>
<dbReference type="GO" id="GO:0005227">
    <property type="term" value="F:calcium-activated cation channel activity"/>
    <property type="evidence" value="ECO:0007669"/>
    <property type="project" value="InterPro"/>
</dbReference>
<reference evidence="4 5" key="1">
    <citation type="submission" date="2014-06" db="EMBL/GenBank/DDBJ databases">
        <authorList>
            <person name="Swart Estienne"/>
        </authorList>
    </citation>
    <scope>NUCLEOTIDE SEQUENCE [LARGE SCALE GENOMIC DNA]</scope>
    <source>
        <strain evidence="4 5">130c</strain>
    </source>
</reference>
<gene>
    <name evidence="4" type="primary">Contig9901.g10589</name>
    <name evidence="4" type="ORF">STYLEM_12256</name>
</gene>
<proteinExistence type="predicted"/>
<dbReference type="PANTHER" id="PTHR13018">
    <property type="entry name" value="PROBABLE MEMBRANE PROTEIN DUF221-RELATED"/>
    <property type="match status" value="1"/>
</dbReference>
<dbReference type="InParanoid" id="A0A078ALV9"/>
<feature type="transmembrane region" description="Helical" evidence="3">
    <location>
        <begin position="755"/>
        <end position="776"/>
    </location>
</feature>
<dbReference type="PANTHER" id="PTHR13018:SF5">
    <property type="entry name" value="RE44586P"/>
    <property type="match status" value="1"/>
</dbReference>
<feature type="region of interest" description="Disordered" evidence="2">
    <location>
        <begin position="1"/>
        <end position="30"/>
    </location>
</feature>
<sequence length="1147" mass="133824">MNRPASKSNNKISDSSRPNSQGSSSDQNDKMTDNYLFQQAYPQFELNGPPNAMLLATTHPNTNRDIFLKEEVTIPIPFFTTLLRNENKLMSFMDRLENIQVQMQEQNQSQIEEEARQLQQESQDKNLSGFDEENEFYSNRQSKKTMFNFDAQNGLSSDKMLHNMDRKHPRLIEKNPLTGKLEYKLHPYCKTKTGWHCCTKNSRKSDFSRYGIGIVLYFQFLKHMTIVFCLMALLSIPAYIFFFSGNSADTSNYSNLKYILAAFSLGNIGQSQIACNSAQVSDGGINLYCPIGSLNSIKTFGQALISRQQTCSRSVGEAELIYEPSTCDYTSINNFGYQNQLNLYQNFTRYCFGKVSCTFPLTQQMIPANCTNKDGKKYEYNQVIYFMKAYCQSDYINVFLNDKDFLRKDRVGIAIVILDILIAIVYYGSFMYLQRLQSITKKEINYQVVTAIDFTVQMKNLPPHKNIKELKIQIWNYVEYVLEQHETKFLMPHDKVSPDPYQNEIMDIQFGLSGYKRLKYMISMARLLKRKRKQELLLDKTENPNDHLLFLANIYKINKLAQKKLESLQRYSKKHQPRAVVAYITFQSMNGREKFIRAMQTQKSNNVFVACAKDVKKSNHKLIEGVFPKVKQAPEPSVIIWRNLKISNTNRFLRTIFTTFITICILVGTVVALVATKYFQEKYQSKYNVSNCDYLLPEDRQVGLLACYCYNQLSYIEYAISLQQYSFRIGIKEITFPNGQKLCNEWFTNYTLTNAMIYAAALAIGIVILIVNAKIINKDLPELAPVFSGQFLDFSAEWYRVVGSTIMLAMIINIISPHFSAFFKQGFFGFLRWADRGFSNDIRVTKKLHQEDYEYQYEGIEFFIECRYAQIISTIYILMMYSGGMPLLYIIGIIQFLMIWYRQPPRYGDELSKLSTEALKYAVLVHMAFGFYMFSNSSIFQFQQKQKSDSSKVEIISTSENEYDELINNYCKSTWRTFFKCLINQDKENQMLLQSFSNNIYAELSGYDLKSEYKKTKAELAHYKFLAKKGLIKNDIYSQNFLKKLQEKLDLIQTILFMKLKSAGIEEVNDTMDGFFQFIQSRKIDKHHRLKSEYSYDIRDNHKYRRSRKGEKQVAKYLEKLLEAENRKSKKRGDSQRNQQQPDQQQN</sequence>
<evidence type="ECO:0000313" key="5">
    <source>
        <dbReference type="Proteomes" id="UP000039865"/>
    </source>
</evidence>
<feature type="transmembrane region" description="Helical" evidence="3">
    <location>
        <begin position="921"/>
        <end position="942"/>
    </location>
</feature>
<feature type="compositionally biased region" description="Low complexity" evidence="2">
    <location>
        <begin position="1136"/>
        <end position="1147"/>
    </location>
</feature>
<feature type="transmembrane region" description="Helical" evidence="3">
    <location>
        <begin position="875"/>
        <end position="901"/>
    </location>
</feature>
<dbReference type="OrthoDB" id="297739at2759"/>
<feature type="transmembrane region" description="Helical" evidence="3">
    <location>
        <begin position="224"/>
        <end position="243"/>
    </location>
</feature>
<protein>
    <recommendedName>
        <fullName evidence="6">tRNA (GuanineN(7))methyltransferase</fullName>
    </recommendedName>
</protein>
<feature type="coiled-coil region" evidence="1">
    <location>
        <begin position="93"/>
        <end position="128"/>
    </location>
</feature>
<name>A0A078ALV9_STYLE</name>
<keyword evidence="3" id="KW-0472">Membrane</keyword>
<keyword evidence="3" id="KW-1133">Transmembrane helix</keyword>
<dbReference type="GO" id="GO:0005886">
    <property type="term" value="C:plasma membrane"/>
    <property type="evidence" value="ECO:0007669"/>
    <property type="project" value="TreeGrafter"/>
</dbReference>
<dbReference type="OMA" id="ALYICVM"/>
<feature type="compositionally biased region" description="Polar residues" evidence="2">
    <location>
        <begin position="1"/>
        <end position="26"/>
    </location>
</feature>
<accession>A0A078ALV9</accession>
<dbReference type="Proteomes" id="UP000039865">
    <property type="component" value="Unassembled WGS sequence"/>
</dbReference>
<organism evidence="4 5">
    <name type="scientific">Stylonychia lemnae</name>
    <name type="common">Ciliate</name>
    <dbReference type="NCBI Taxonomy" id="5949"/>
    <lineage>
        <taxon>Eukaryota</taxon>
        <taxon>Sar</taxon>
        <taxon>Alveolata</taxon>
        <taxon>Ciliophora</taxon>
        <taxon>Intramacronucleata</taxon>
        <taxon>Spirotrichea</taxon>
        <taxon>Stichotrichia</taxon>
        <taxon>Sporadotrichida</taxon>
        <taxon>Oxytrichidae</taxon>
        <taxon>Stylonychinae</taxon>
        <taxon>Stylonychia</taxon>
    </lineage>
</organism>
<dbReference type="AlphaFoldDB" id="A0A078ALV9"/>
<evidence type="ECO:0008006" key="6">
    <source>
        <dbReference type="Google" id="ProtNLM"/>
    </source>
</evidence>
<evidence type="ECO:0000313" key="4">
    <source>
        <dbReference type="EMBL" id="CDW83214.1"/>
    </source>
</evidence>
<feature type="compositionally biased region" description="Basic and acidic residues" evidence="2">
    <location>
        <begin position="1124"/>
        <end position="1135"/>
    </location>
</feature>
<evidence type="ECO:0000256" key="3">
    <source>
        <dbReference type="SAM" id="Phobius"/>
    </source>
</evidence>
<keyword evidence="5" id="KW-1185">Reference proteome</keyword>
<dbReference type="InterPro" id="IPR045122">
    <property type="entry name" value="Csc1-like"/>
</dbReference>
<keyword evidence="3" id="KW-0812">Transmembrane</keyword>